<comment type="caution">
    <text evidence="1">The sequence shown here is derived from an EMBL/GenBank/DDBJ whole genome shotgun (WGS) entry which is preliminary data.</text>
</comment>
<gene>
    <name evidence="1" type="ORF">B5K10_26830</name>
</gene>
<protein>
    <recommendedName>
        <fullName evidence="3">DUF2934 domain-containing protein</fullName>
    </recommendedName>
</protein>
<organism evidence="1 2">
    <name type="scientific">Rhizobium leguminosarum bv. trifolii</name>
    <dbReference type="NCBI Taxonomy" id="386"/>
    <lineage>
        <taxon>Bacteria</taxon>
        <taxon>Pseudomonadati</taxon>
        <taxon>Pseudomonadota</taxon>
        <taxon>Alphaproteobacteria</taxon>
        <taxon>Hyphomicrobiales</taxon>
        <taxon>Rhizobiaceae</taxon>
        <taxon>Rhizobium/Agrobacterium group</taxon>
        <taxon>Rhizobium</taxon>
    </lineage>
</organism>
<dbReference type="Proteomes" id="UP000256748">
    <property type="component" value="Unassembled WGS sequence"/>
</dbReference>
<dbReference type="EMBL" id="NAOO01000036">
    <property type="protein sequence ID" value="RFB85574.1"/>
    <property type="molecule type" value="Genomic_DNA"/>
</dbReference>
<accession>A0A3E1B4L1</accession>
<dbReference type="RefSeq" id="WP_116275594.1">
    <property type="nucleotide sequence ID" value="NZ_KZ859527.1"/>
</dbReference>
<evidence type="ECO:0000313" key="2">
    <source>
        <dbReference type="Proteomes" id="UP000256748"/>
    </source>
</evidence>
<dbReference type="AlphaFoldDB" id="A0A3E1B4L1"/>
<sequence length="133" mass="15228">MNDDERRIRAYRIWESEGRPTGQDLAHWHRASDVAADPAPAMPQYVRYYAGRAPAGSLIVKFYHSGHEIRGYVRQVADENQNDTIFPGEEMEPEAAFKLAWSHNGNRDNPVFVELAEGVEWDPAWGRLAYQPD</sequence>
<dbReference type="InterPro" id="IPR021327">
    <property type="entry name" value="DUF2934"/>
</dbReference>
<dbReference type="Pfam" id="PF11154">
    <property type="entry name" value="DUF2934"/>
    <property type="match status" value="1"/>
</dbReference>
<evidence type="ECO:0008006" key="3">
    <source>
        <dbReference type="Google" id="ProtNLM"/>
    </source>
</evidence>
<proteinExistence type="predicted"/>
<evidence type="ECO:0000313" key="1">
    <source>
        <dbReference type="EMBL" id="RFB85574.1"/>
    </source>
</evidence>
<name>A0A3E1B4L1_RHILT</name>
<reference evidence="1 2" key="1">
    <citation type="submission" date="2017-03" db="EMBL/GenBank/DDBJ databases">
        <title>Genome analysis of Rhizobial strains effectives or ineffectives for nitrogen fixation isolated from bean seeds.</title>
        <authorList>
            <person name="Peralta H."/>
            <person name="Aguilar-Vera A."/>
            <person name="Mora Y."/>
            <person name="Vargas-Lagunas C."/>
            <person name="Girard L."/>
            <person name="Mora J."/>
        </authorList>
    </citation>
    <scope>NUCLEOTIDE SEQUENCE [LARGE SCALE GENOMIC DNA]</scope>
    <source>
        <strain evidence="1 2">CCGM5</strain>
    </source>
</reference>